<gene>
    <name evidence="1" type="ORF">C497_16802</name>
</gene>
<sequence>MLIIRRNNCPSANRIRVHEKMMVARILCEFTRLFNDKIVDNWFEGNCLVSRNHITVLGGIQTHSSTLLDRNSLSINQG</sequence>
<name>L9VCI1_HALJB</name>
<dbReference type="AlphaFoldDB" id="L9VCI1"/>
<accession>L9VCI1</accession>
<proteinExistence type="predicted"/>
<organism evidence="1 2">
    <name type="scientific">Halalkalicoccus jeotgali (strain DSM 18796 / CECT 7217 / JCM 14584 / KCTC 4019 / B3)</name>
    <dbReference type="NCBI Taxonomy" id="795797"/>
    <lineage>
        <taxon>Archaea</taxon>
        <taxon>Methanobacteriati</taxon>
        <taxon>Methanobacteriota</taxon>
        <taxon>Stenosarchaea group</taxon>
        <taxon>Halobacteria</taxon>
        <taxon>Halobacteriales</taxon>
        <taxon>Halococcaceae</taxon>
        <taxon>Halalkalicoccus</taxon>
    </lineage>
</organism>
<evidence type="ECO:0000313" key="1">
    <source>
        <dbReference type="EMBL" id="ELY34058.1"/>
    </source>
</evidence>
<dbReference type="Proteomes" id="UP000011645">
    <property type="component" value="Unassembled WGS sequence"/>
</dbReference>
<evidence type="ECO:0000313" key="2">
    <source>
        <dbReference type="Proteomes" id="UP000011645"/>
    </source>
</evidence>
<keyword evidence="2" id="KW-1185">Reference proteome</keyword>
<reference evidence="1 2" key="1">
    <citation type="journal article" date="2014" name="PLoS Genet.">
        <title>Phylogenetically driven sequencing of extremely halophilic archaea reveals strategies for static and dynamic osmo-response.</title>
        <authorList>
            <person name="Becker E.A."/>
            <person name="Seitzer P.M."/>
            <person name="Tritt A."/>
            <person name="Larsen D."/>
            <person name="Krusor M."/>
            <person name="Yao A.I."/>
            <person name="Wu D."/>
            <person name="Madern D."/>
            <person name="Eisen J.A."/>
            <person name="Darling A.E."/>
            <person name="Facciotti M.T."/>
        </authorList>
    </citation>
    <scope>NUCLEOTIDE SEQUENCE [LARGE SCALE GENOMIC DNA]</scope>
    <source>
        <strain evidence="2">DSM 18796 / CECT 7217 / JCM 14584 / KCTC 4019 / B3</strain>
    </source>
</reference>
<protein>
    <submittedName>
        <fullName evidence="1">Uncharacterized protein</fullName>
    </submittedName>
</protein>
<comment type="caution">
    <text evidence="1">The sequence shown here is derived from an EMBL/GenBank/DDBJ whole genome shotgun (WGS) entry which is preliminary data.</text>
</comment>
<dbReference type="EMBL" id="AOHV01000042">
    <property type="protein sequence ID" value="ELY34058.1"/>
    <property type="molecule type" value="Genomic_DNA"/>
</dbReference>